<dbReference type="EMBL" id="SZVP01000005">
    <property type="protein sequence ID" value="TMM45676.1"/>
    <property type="molecule type" value="Genomic_DNA"/>
</dbReference>
<dbReference type="PROSITE" id="PS51352">
    <property type="entry name" value="THIOREDOXIN_2"/>
    <property type="match status" value="1"/>
</dbReference>
<dbReference type="PANTHER" id="PTHR12151:SF25">
    <property type="entry name" value="LINALOOL DEHYDRATASE_ISOMERASE DOMAIN-CONTAINING PROTEIN"/>
    <property type="match status" value="1"/>
</dbReference>
<dbReference type="InterPro" id="IPR013766">
    <property type="entry name" value="Thioredoxin_domain"/>
</dbReference>
<feature type="disulfide bond" description="Redox-active" evidence="4">
    <location>
        <begin position="77"/>
        <end position="81"/>
    </location>
</feature>
<proteinExistence type="inferred from homology"/>
<keyword evidence="2 3" id="KW-0186">Copper</keyword>
<organism evidence="7 8">
    <name type="scientific">Colwellia ponticola</name>
    <dbReference type="NCBI Taxonomy" id="2304625"/>
    <lineage>
        <taxon>Bacteria</taxon>
        <taxon>Pseudomonadati</taxon>
        <taxon>Pseudomonadota</taxon>
        <taxon>Gammaproteobacteria</taxon>
        <taxon>Alteromonadales</taxon>
        <taxon>Colwelliaceae</taxon>
        <taxon>Colwellia</taxon>
    </lineage>
</organism>
<feature type="binding site" evidence="3">
    <location>
        <position position="81"/>
    </location>
    <ligand>
        <name>Cu cation</name>
        <dbReference type="ChEBI" id="CHEBI:23378"/>
    </ligand>
</feature>
<dbReference type="SUPFAM" id="SSF52833">
    <property type="entry name" value="Thioredoxin-like"/>
    <property type="match status" value="1"/>
</dbReference>
<keyword evidence="3" id="KW-0479">Metal-binding</keyword>
<evidence type="ECO:0000259" key="6">
    <source>
        <dbReference type="PROSITE" id="PS51352"/>
    </source>
</evidence>
<feature type="domain" description="Thioredoxin" evidence="6">
    <location>
        <begin position="39"/>
        <end position="216"/>
    </location>
</feature>
<evidence type="ECO:0000256" key="3">
    <source>
        <dbReference type="PIRSR" id="PIRSR603782-1"/>
    </source>
</evidence>
<dbReference type="RefSeq" id="WP_138622045.1">
    <property type="nucleotide sequence ID" value="NZ_SZVP01000005.1"/>
</dbReference>
<dbReference type="PANTHER" id="PTHR12151">
    <property type="entry name" value="ELECTRON TRANSPORT PROTIN SCO1/SENC FAMILY MEMBER"/>
    <property type="match status" value="1"/>
</dbReference>
<evidence type="ECO:0000313" key="7">
    <source>
        <dbReference type="EMBL" id="TMM45676.1"/>
    </source>
</evidence>
<dbReference type="CDD" id="cd02968">
    <property type="entry name" value="SCO"/>
    <property type="match status" value="1"/>
</dbReference>
<sequence>MNKKIYGIIALISITAGAVGFHLITQTKQLSTPEYALHYKQARPLPAFTLTDELGQPFNNNQLLDKWSLVFFGYTSCPDVCPTTLQNLNFIYQDLTTIAKNSQVLLISVDPKRDSSEKLKKYINYFNPNFKALRAEHDVLFPFARNLGLMYAITNAESSKNVVTGEEKYWVDHSASLVLINPAGKVAAIFRPEQAIGEVPTINSDNLLSDYKKIVALYQ</sequence>
<gene>
    <name evidence="7" type="ORF">FCS21_07585</name>
</gene>
<evidence type="ECO:0000256" key="4">
    <source>
        <dbReference type="PIRSR" id="PIRSR603782-2"/>
    </source>
</evidence>
<evidence type="ECO:0000313" key="8">
    <source>
        <dbReference type="Proteomes" id="UP000307702"/>
    </source>
</evidence>
<reference evidence="7 8" key="1">
    <citation type="submission" date="2019-05" db="EMBL/GenBank/DDBJ databases">
        <title>Colwellia ponticola sp. nov., isolated from seawater.</title>
        <authorList>
            <person name="Yoon J.-H."/>
        </authorList>
    </citation>
    <scope>NUCLEOTIDE SEQUENCE [LARGE SCALE GENOMIC DNA]</scope>
    <source>
        <strain evidence="7 8">OISW-25</strain>
    </source>
</reference>
<comment type="caution">
    <text evidence="7">The sequence shown here is derived from an EMBL/GenBank/DDBJ whole genome shotgun (WGS) entry which is preliminary data.</text>
</comment>
<keyword evidence="5" id="KW-0812">Transmembrane</keyword>
<dbReference type="OrthoDB" id="9790194at2"/>
<keyword evidence="8" id="KW-1185">Reference proteome</keyword>
<feature type="transmembrane region" description="Helical" evidence="5">
    <location>
        <begin position="5"/>
        <end position="24"/>
    </location>
</feature>
<dbReference type="InterPro" id="IPR036249">
    <property type="entry name" value="Thioredoxin-like_sf"/>
</dbReference>
<comment type="similarity">
    <text evidence="1">Belongs to the SCO1/2 family.</text>
</comment>
<dbReference type="AlphaFoldDB" id="A0A8H2PKB2"/>
<dbReference type="Proteomes" id="UP000307702">
    <property type="component" value="Unassembled WGS sequence"/>
</dbReference>
<dbReference type="InterPro" id="IPR003782">
    <property type="entry name" value="SCO1/SenC"/>
</dbReference>
<keyword evidence="5" id="KW-0472">Membrane</keyword>
<dbReference type="Gene3D" id="3.40.30.10">
    <property type="entry name" value="Glutaredoxin"/>
    <property type="match status" value="1"/>
</dbReference>
<evidence type="ECO:0000256" key="2">
    <source>
        <dbReference type="ARBA" id="ARBA00023008"/>
    </source>
</evidence>
<evidence type="ECO:0000256" key="1">
    <source>
        <dbReference type="ARBA" id="ARBA00010996"/>
    </source>
</evidence>
<feature type="binding site" evidence="3">
    <location>
        <position position="77"/>
    </location>
    <ligand>
        <name>Cu cation</name>
        <dbReference type="ChEBI" id="CHEBI:23378"/>
    </ligand>
</feature>
<protein>
    <submittedName>
        <fullName evidence="7">SCO family protein</fullName>
    </submittedName>
</protein>
<accession>A0A8H2PKB2</accession>
<keyword evidence="5" id="KW-1133">Transmembrane helix</keyword>
<name>A0A8H2PKB2_9GAMM</name>
<dbReference type="Pfam" id="PF02630">
    <property type="entry name" value="SCO1-SenC"/>
    <property type="match status" value="1"/>
</dbReference>
<keyword evidence="4" id="KW-1015">Disulfide bond</keyword>
<evidence type="ECO:0000256" key="5">
    <source>
        <dbReference type="SAM" id="Phobius"/>
    </source>
</evidence>
<feature type="binding site" evidence="3">
    <location>
        <position position="173"/>
    </location>
    <ligand>
        <name>Cu cation</name>
        <dbReference type="ChEBI" id="CHEBI:23378"/>
    </ligand>
</feature>
<dbReference type="GO" id="GO:0046872">
    <property type="term" value="F:metal ion binding"/>
    <property type="evidence" value="ECO:0007669"/>
    <property type="project" value="UniProtKB-KW"/>
</dbReference>